<evidence type="ECO:0000313" key="6">
    <source>
        <dbReference type="EMBL" id="CAG8811367.1"/>
    </source>
</evidence>
<dbReference type="SUPFAM" id="SSF103025">
    <property type="entry name" value="Folate-binding domain"/>
    <property type="match status" value="1"/>
</dbReference>
<feature type="domain" description="CAF17 C-terminal" evidence="5">
    <location>
        <begin position="150"/>
        <end position="188"/>
    </location>
</feature>
<organism evidence="6 7">
    <name type="scientific">Gigaspora margarita</name>
    <dbReference type="NCBI Taxonomy" id="4874"/>
    <lineage>
        <taxon>Eukaryota</taxon>
        <taxon>Fungi</taxon>
        <taxon>Fungi incertae sedis</taxon>
        <taxon>Mucoromycota</taxon>
        <taxon>Glomeromycotina</taxon>
        <taxon>Glomeromycetes</taxon>
        <taxon>Diversisporales</taxon>
        <taxon>Gigasporaceae</taxon>
        <taxon>Gigaspora</taxon>
    </lineage>
</organism>
<feature type="non-terminal residue" evidence="6">
    <location>
        <position position="1"/>
    </location>
</feature>
<protein>
    <submittedName>
        <fullName evidence="6">20922_t:CDS:1</fullName>
    </submittedName>
</protein>
<dbReference type="InterPro" id="IPR017703">
    <property type="entry name" value="YgfZ/GCV_T_CS"/>
</dbReference>
<dbReference type="PANTHER" id="PTHR22602:SF0">
    <property type="entry name" value="TRANSFERASE CAF17, MITOCHONDRIAL-RELATED"/>
    <property type="match status" value="1"/>
</dbReference>
<evidence type="ECO:0000256" key="1">
    <source>
        <dbReference type="ARBA" id="ARBA00004173"/>
    </source>
</evidence>
<dbReference type="EMBL" id="CAJVQB010027891">
    <property type="protein sequence ID" value="CAG8811367.1"/>
    <property type="molecule type" value="Genomic_DNA"/>
</dbReference>
<name>A0ABN7W338_GIGMA</name>
<dbReference type="InterPro" id="IPR045179">
    <property type="entry name" value="YgfZ/GcvT"/>
</dbReference>
<accession>A0ABN7W338</accession>
<comment type="subcellular location">
    <subcellularLocation>
        <location evidence="1">Mitochondrion</location>
    </subcellularLocation>
</comment>
<reference evidence="6 7" key="1">
    <citation type="submission" date="2021-06" db="EMBL/GenBank/DDBJ databases">
        <authorList>
            <person name="Kallberg Y."/>
            <person name="Tangrot J."/>
            <person name="Rosling A."/>
        </authorList>
    </citation>
    <scope>NUCLEOTIDE SEQUENCE [LARGE SCALE GENOMIC DNA]</scope>
    <source>
        <strain evidence="6 7">120-4 pot B 10/14</strain>
    </source>
</reference>
<dbReference type="Gene3D" id="2.40.30.160">
    <property type="match status" value="1"/>
</dbReference>
<dbReference type="PANTHER" id="PTHR22602">
    <property type="entry name" value="TRANSFERASE CAF17, MITOCHONDRIAL-RELATED"/>
    <property type="match status" value="1"/>
</dbReference>
<dbReference type="Pfam" id="PF25455">
    <property type="entry name" value="Beta-barrel_CAF17_C"/>
    <property type="match status" value="1"/>
</dbReference>
<evidence type="ECO:0000259" key="5">
    <source>
        <dbReference type="Pfam" id="PF25455"/>
    </source>
</evidence>
<sequence>GIIEFGAPVIKTMLSELREKEREIDVPDRGLVEVGGEDSIKFSRINNKSYAINSIQWRWILYSILESNSSVPSSFKRLPSEEYKIRRILYGITLLPGSSLLLQSNFDYMRGKVDWHKGCYIGQELTFRTYHVGVTRKRIMPVQLVHKDERSSCHNTALALLNLDDVAVANERGEVYKVKAFIPNWWPKVDDRDKLEFCY</sequence>
<evidence type="ECO:0000256" key="2">
    <source>
        <dbReference type="ARBA" id="ARBA00022946"/>
    </source>
</evidence>
<evidence type="ECO:0000256" key="4">
    <source>
        <dbReference type="ARBA" id="ARBA00093447"/>
    </source>
</evidence>
<keyword evidence="3" id="KW-0496">Mitochondrion</keyword>
<gene>
    <name evidence="6" type="ORF">GMARGA_LOCUS25325</name>
</gene>
<comment type="similarity">
    <text evidence="4">Belongs to the GcvT family. CAF17/IBA57 subfamily.</text>
</comment>
<proteinExistence type="inferred from homology"/>
<keyword evidence="7" id="KW-1185">Reference proteome</keyword>
<evidence type="ECO:0000256" key="3">
    <source>
        <dbReference type="ARBA" id="ARBA00023128"/>
    </source>
</evidence>
<dbReference type="Proteomes" id="UP000789901">
    <property type="component" value="Unassembled WGS sequence"/>
</dbReference>
<comment type="caution">
    <text evidence="6">The sequence shown here is derived from an EMBL/GenBank/DDBJ whole genome shotgun (WGS) entry which is preliminary data.</text>
</comment>
<dbReference type="NCBIfam" id="TIGR03317">
    <property type="entry name" value="ygfZ_signature"/>
    <property type="match status" value="1"/>
</dbReference>
<dbReference type="InterPro" id="IPR057460">
    <property type="entry name" value="CAF17_C"/>
</dbReference>
<evidence type="ECO:0000313" key="7">
    <source>
        <dbReference type="Proteomes" id="UP000789901"/>
    </source>
</evidence>
<keyword evidence="2" id="KW-0809">Transit peptide</keyword>